<feature type="signal peptide" evidence="2">
    <location>
        <begin position="1"/>
        <end position="23"/>
    </location>
</feature>
<keyword evidence="2" id="KW-0732">Signal</keyword>
<dbReference type="AlphaFoldDB" id="A0AAD1X507"/>
<evidence type="ECO:0000313" key="3">
    <source>
        <dbReference type="EMBL" id="CAI2363313.1"/>
    </source>
</evidence>
<evidence type="ECO:0000313" key="4">
    <source>
        <dbReference type="Proteomes" id="UP001295684"/>
    </source>
</evidence>
<gene>
    <name evidence="3" type="ORF">ECRASSUSDP1_LOCUS4643</name>
</gene>
<organism evidence="3 4">
    <name type="scientific">Euplotes crassus</name>
    <dbReference type="NCBI Taxonomy" id="5936"/>
    <lineage>
        <taxon>Eukaryota</taxon>
        <taxon>Sar</taxon>
        <taxon>Alveolata</taxon>
        <taxon>Ciliophora</taxon>
        <taxon>Intramacronucleata</taxon>
        <taxon>Spirotrichea</taxon>
        <taxon>Hypotrichia</taxon>
        <taxon>Euplotida</taxon>
        <taxon>Euplotidae</taxon>
        <taxon>Moneuplotes</taxon>
    </lineage>
</organism>
<dbReference type="Proteomes" id="UP001295684">
    <property type="component" value="Unassembled WGS sequence"/>
</dbReference>
<keyword evidence="4" id="KW-1185">Reference proteome</keyword>
<name>A0AAD1X507_EUPCR</name>
<protein>
    <submittedName>
        <fullName evidence="3">Uncharacterized protein</fullName>
    </submittedName>
</protein>
<keyword evidence="1" id="KW-1133">Transmembrane helix</keyword>
<reference evidence="3" key="1">
    <citation type="submission" date="2023-07" db="EMBL/GenBank/DDBJ databases">
        <authorList>
            <consortium name="AG Swart"/>
            <person name="Singh M."/>
            <person name="Singh A."/>
            <person name="Seah K."/>
            <person name="Emmerich C."/>
        </authorList>
    </citation>
    <scope>NUCLEOTIDE SEQUENCE</scope>
    <source>
        <strain evidence="3">DP1</strain>
    </source>
</reference>
<dbReference type="EMBL" id="CAMPGE010004463">
    <property type="protein sequence ID" value="CAI2363313.1"/>
    <property type="molecule type" value="Genomic_DNA"/>
</dbReference>
<evidence type="ECO:0000256" key="2">
    <source>
        <dbReference type="SAM" id="SignalP"/>
    </source>
</evidence>
<keyword evidence="1" id="KW-0472">Membrane</keyword>
<sequence length="360" mass="38769">MAAKLCPIIPILVLLVTPGFCLAGNLGAARTLAVSTSQDECKTCIATSGQRWCAQTGSTQDDGQCCSEADTLGYCDGSGSYVCSNSIENIGGLILCPEVNSQCGDTEHLYDKNNVGYTFSYGNIPTTALCTERLYTSNFDVEKASFIFNNLTGLRVILFTAPRGSNSYDYRGTGVIGNEISVPFSTNTDVFMITEPLSADNSYSISLIISSWDTSLDITANPVGNNTIIPPKEDTNKPSPLPWLILAALGLLVITAVAVVTVICLLRRAKRARIKAIQTERDPRNPESAFQNIYFSPLSQIPNQQININNSNAQINPAPSIINVGAPSPQIALSELGHLQQRLPPIRDTSKIERSGIENN</sequence>
<feature type="chain" id="PRO_5042143659" evidence="2">
    <location>
        <begin position="24"/>
        <end position="360"/>
    </location>
</feature>
<keyword evidence="1" id="KW-0812">Transmembrane</keyword>
<proteinExistence type="predicted"/>
<feature type="transmembrane region" description="Helical" evidence="1">
    <location>
        <begin position="241"/>
        <end position="266"/>
    </location>
</feature>
<comment type="caution">
    <text evidence="3">The sequence shown here is derived from an EMBL/GenBank/DDBJ whole genome shotgun (WGS) entry which is preliminary data.</text>
</comment>
<accession>A0AAD1X507</accession>
<evidence type="ECO:0000256" key="1">
    <source>
        <dbReference type="SAM" id="Phobius"/>
    </source>
</evidence>